<gene>
    <name evidence="2" type="ORF">JD292_02575</name>
</gene>
<organism evidence="2 3">
    <name type="scientific">Leucobacter edaphi</name>
    <dbReference type="NCBI Taxonomy" id="2796472"/>
    <lineage>
        <taxon>Bacteria</taxon>
        <taxon>Bacillati</taxon>
        <taxon>Actinomycetota</taxon>
        <taxon>Actinomycetes</taxon>
        <taxon>Micrococcales</taxon>
        <taxon>Microbacteriaceae</taxon>
        <taxon>Leucobacter</taxon>
    </lineage>
</organism>
<dbReference type="Proteomes" id="UP000618733">
    <property type="component" value="Unassembled WGS sequence"/>
</dbReference>
<protein>
    <submittedName>
        <fullName evidence="2">Fe-S oxidoreductase</fullName>
    </submittedName>
</protein>
<proteinExistence type="predicted"/>
<reference evidence="2" key="1">
    <citation type="submission" date="2020-12" db="EMBL/GenBank/DDBJ databases">
        <title>Leucobacter sp. CAS2, isolated from Chromium sludge.</title>
        <authorList>
            <person name="Xu Z."/>
        </authorList>
    </citation>
    <scope>NUCLEOTIDE SEQUENCE</scope>
    <source>
        <strain evidence="2">CSA2</strain>
    </source>
</reference>
<name>A0A934QDA9_9MICO</name>
<dbReference type="AlphaFoldDB" id="A0A934QDA9"/>
<evidence type="ECO:0000313" key="2">
    <source>
        <dbReference type="EMBL" id="MBK0420967.1"/>
    </source>
</evidence>
<evidence type="ECO:0000313" key="3">
    <source>
        <dbReference type="Proteomes" id="UP000618733"/>
    </source>
</evidence>
<evidence type="ECO:0000256" key="1">
    <source>
        <dbReference type="SAM" id="Phobius"/>
    </source>
</evidence>
<feature type="transmembrane region" description="Helical" evidence="1">
    <location>
        <begin position="25"/>
        <end position="44"/>
    </location>
</feature>
<accession>A0A934QDA9</accession>
<dbReference type="EMBL" id="JAEHOI010000002">
    <property type="protein sequence ID" value="MBK0420967.1"/>
    <property type="molecule type" value="Genomic_DNA"/>
</dbReference>
<sequence length="144" mass="16033">MTHAASDPAAAPTGDPYRGRKPLPLAWLGYAYATAVGLAWGSILSTGRIERRDGLWIFRGMPNWAFGRGGSCVGACYLTDTNISEAVIRHERVHRSQWRHYGLLMPLLYFRAGRDPLRNRFEIEAGLEDGGYLRRVPDAESEGV</sequence>
<keyword evidence="1" id="KW-0812">Transmembrane</keyword>
<comment type="caution">
    <text evidence="2">The sequence shown here is derived from an EMBL/GenBank/DDBJ whole genome shotgun (WGS) entry which is preliminary data.</text>
</comment>
<keyword evidence="3" id="KW-1185">Reference proteome</keyword>
<keyword evidence="1" id="KW-1133">Transmembrane helix</keyword>
<keyword evidence="1" id="KW-0472">Membrane</keyword>
<dbReference type="RefSeq" id="WP_200131167.1">
    <property type="nucleotide sequence ID" value="NZ_JAEHOI010000002.1"/>
</dbReference>